<dbReference type="InterPro" id="IPR001647">
    <property type="entry name" value="HTH_TetR"/>
</dbReference>
<reference evidence="7" key="1">
    <citation type="journal article" date="2021" name="PeerJ">
        <title>Extensive microbial diversity within the chicken gut microbiome revealed by metagenomics and culture.</title>
        <authorList>
            <person name="Gilroy R."/>
            <person name="Ravi A."/>
            <person name="Getino M."/>
            <person name="Pursley I."/>
            <person name="Horton D.L."/>
            <person name="Alikhan N.F."/>
            <person name="Baker D."/>
            <person name="Gharbi K."/>
            <person name="Hall N."/>
            <person name="Watson M."/>
            <person name="Adriaenssens E.M."/>
            <person name="Foster-Nyarko E."/>
            <person name="Jarju S."/>
            <person name="Secka A."/>
            <person name="Antonio M."/>
            <person name="Oren A."/>
            <person name="Chaudhuri R.R."/>
            <person name="La Ragione R."/>
            <person name="Hildebrand F."/>
            <person name="Pallen M.J."/>
        </authorList>
    </citation>
    <scope>NUCLEOTIDE SEQUENCE</scope>
    <source>
        <strain evidence="7">ChiGjej1B1-98</strain>
    </source>
</reference>
<dbReference type="EMBL" id="DXDC01000137">
    <property type="protein sequence ID" value="HIY65568.1"/>
    <property type="molecule type" value="Genomic_DNA"/>
</dbReference>
<keyword evidence="2 4" id="KW-0238">DNA-binding</keyword>
<dbReference type="Gene3D" id="1.10.357.10">
    <property type="entry name" value="Tetracycline Repressor, domain 2"/>
    <property type="match status" value="1"/>
</dbReference>
<dbReference type="PANTHER" id="PTHR30055:SF238">
    <property type="entry name" value="MYCOFACTOCIN BIOSYNTHESIS TRANSCRIPTIONAL REGULATOR MFTR-RELATED"/>
    <property type="match status" value="1"/>
</dbReference>
<evidence type="ECO:0000313" key="8">
    <source>
        <dbReference type="Proteomes" id="UP000824005"/>
    </source>
</evidence>
<dbReference type="GO" id="GO:0003700">
    <property type="term" value="F:DNA-binding transcription factor activity"/>
    <property type="evidence" value="ECO:0007669"/>
    <property type="project" value="TreeGrafter"/>
</dbReference>
<dbReference type="Pfam" id="PF00440">
    <property type="entry name" value="TetR_N"/>
    <property type="match status" value="1"/>
</dbReference>
<feature type="DNA-binding region" description="H-T-H motif" evidence="4">
    <location>
        <begin position="46"/>
        <end position="65"/>
    </location>
</feature>
<evidence type="ECO:0000256" key="5">
    <source>
        <dbReference type="SAM" id="MobiDB-lite"/>
    </source>
</evidence>
<dbReference type="PRINTS" id="PR00455">
    <property type="entry name" value="HTHTETR"/>
</dbReference>
<keyword evidence="1" id="KW-0805">Transcription regulation</keyword>
<dbReference type="SUPFAM" id="SSF46689">
    <property type="entry name" value="Homeodomain-like"/>
    <property type="match status" value="1"/>
</dbReference>
<accession>A0A9D2C992</accession>
<gene>
    <name evidence="7" type="ORF">H9830_04755</name>
</gene>
<evidence type="ECO:0000256" key="2">
    <source>
        <dbReference type="ARBA" id="ARBA00023125"/>
    </source>
</evidence>
<evidence type="ECO:0000259" key="6">
    <source>
        <dbReference type="PROSITE" id="PS50977"/>
    </source>
</evidence>
<feature type="region of interest" description="Disordered" evidence="5">
    <location>
        <begin position="1"/>
        <end position="26"/>
    </location>
</feature>
<dbReference type="PROSITE" id="PS50977">
    <property type="entry name" value="HTH_TETR_2"/>
    <property type="match status" value="1"/>
</dbReference>
<name>A0A9D2C992_9MICO</name>
<dbReference type="InterPro" id="IPR009057">
    <property type="entry name" value="Homeodomain-like_sf"/>
</dbReference>
<dbReference type="PANTHER" id="PTHR30055">
    <property type="entry name" value="HTH-TYPE TRANSCRIPTIONAL REGULATOR RUTR"/>
    <property type="match status" value="1"/>
</dbReference>
<protein>
    <submittedName>
        <fullName evidence="7">TetR/AcrR family transcriptional regulator</fullName>
    </submittedName>
</protein>
<evidence type="ECO:0000256" key="3">
    <source>
        <dbReference type="ARBA" id="ARBA00023163"/>
    </source>
</evidence>
<feature type="compositionally biased region" description="Basic residues" evidence="5">
    <location>
        <begin position="10"/>
        <end position="19"/>
    </location>
</feature>
<feature type="domain" description="HTH tetR-type" evidence="6">
    <location>
        <begin position="23"/>
        <end position="83"/>
    </location>
</feature>
<organism evidence="7 8">
    <name type="scientific">Candidatus Agrococcus pullicola</name>
    <dbReference type="NCBI Taxonomy" id="2838429"/>
    <lineage>
        <taxon>Bacteria</taxon>
        <taxon>Bacillati</taxon>
        <taxon>Actinomycetota</taxon>
        <taxon>Actinomycetes</taxon>
        <taxon>Micrococcales</taxon>
        <taxon>Microbacteriaceae</taxon>
        <taxon>Agrococcus</taxon>
    </lineage>
</organism>
<proteinExistence type="predicted"/>
<dbReference type="AlphaFoldDB" id="A0A9D2C992"/>
<evidence type="ECO:0000256" key="1">
    <source>
        <dbReference type="ARBA" id="ARBA00023015"/>
    </source>
</evidence>
<reference evidence="7" key="2">
    <citation type="submission" date="2021-04" db="EMBL/GenBank/DDBJ databases">
        <authorList>
            <person name="Gilroy R."/>
        </authorList>
    </citation>
    <scope>NUCLEOTIDE SEQUENCE</scope>
    <source>
        <strain evidence="7">ChiGjej1B1-98</strain>
    </source>
</reference>
<keyword evidence="3" id="KW-0804">Transcription</keyword>
<evidence type="ECO:0000256" key="4">
    <source>
        <dbReference type="PROSITE-ProRule" id="PRU00335"/>
    </source>
</evidence>
<comment type="caution">
    <text evidence="7">The sequence shown here is derived from an EMBL/GenBank/DDBJ whole genome shotgun (WGS) entry which is preliminary data.</text>
</comment>
<dbReference type="InterPro" id="IPR050109">
    <property type="entry name" value="HTH-type_TetR-like_transc_reg"/>
</dbReference>
<evidence type="ECO:0000313" key="7">
    <source>
        <dbReference type="EMBL" id="HIY65568.1"/>
    </source>
</evidence>
<sequence length="223" mass="24591">MNRTDDGAPARRRPGRPRKAQAGNTKEELTRAAVRLFSRYGFEGTSIRAIAREVGLSESVLYAHFENKRAIFDAVIARYGPQDSARALDGVDHELADTDPPQFLTQLVGAFLDDWDRDEARTLISLVTRAGLLHSESLRAALTGTSDYATTLFSTWLGDGWIPEHLGPADRLAYSFTGPIGLARVLHLHADADSAERAQARSDVLRHVELFAAAVFRDHGERP</sequence>
<dbReference type="Proteomes" id="UP000824005">
    <property type="component" value="Unassembled WGS sequence"/>
</dbReference>
<dbReference type="GO" id="GO:0000976">
    <property type="term" value="F:transcription cis-regulatory region binding"/>
    <property type="evidence" value="ECO:0007669"/>
    <property type="project" value="TreeGrafter"/>
</dbReference>